<accession>A0A0S3R3N5</accession>
<dbReference type="GO" id="GO:0005886">
    <property type="term" value="C:plasma membrane"/>
    <property type="evidence" value="ECO:0007669"/>
    <property type="project" value="UniProtKB-SubCell"/>
</dbReference>
<name>A0A0S3R3N5_PHAAN</name>
<comment type="subcellular location">
    <subcellularLocation>
        <location evidence="1">Cell membrane</location>
        <topology evidence="1">Peripheral membrane protein</topology>
        <orientation evidence="1">Cytoplasmic side</orientation>
    </subcellularLocation>
</comment>
<dbReference type="AlphaFoldDB" id="A0A0S3R3N5"/>
<dbReference type="InterPro" id="IPR036770">
    <property type="entry name" value="Ankyrin_rpt-contain_sf"/>
</dbReference>
<organism evidence="2 3">
    <name type="scientific">Vigna angularis var. angularis</name>
    <dbReference type="NCBI Taxonomy" id="157739"/>
    <lineage>
        <taxon>Eukaryota</taxon>
        <taxon>Viridiplantae</taxon>
        <taxon>Streptophyta</taxon>
        <taxon>Embryophyta</taxon>
        <taxon>Tracheophyta</taxon>
        <taxon>Spermatophyta</taxon>
        <taxon>Magnoliopsida</taxon>
        <taxon>eudicotyledons</taxon>
        <taxon>Gunneridae</taxon>
        <taxon>Pentapetalae</taxon>
        <taxon>rosids</taxon>
        <taxon>fabids</taxon>
        <taxon>Fabales</taxon>
        <taxon>Fabaceae</taxon>
        <taxon>Papilionoideae</taxon>
        <taxon>50 kb inversion clade</taxon>
        <taxon>NPAAA clade</taxon>
        <taxon>indigoferoid/millettioid clade</taxon>
        <taxon>Phaseoleae</taxon>
        <taxon>Vigna</taxon>
    </lineage>
</organism>
<dbReference type="InterPro" id="IPR002110">
    <property type="entry name" value="Ankyrin_rpt"/>
</dbReference>
<dbReference type="Pfam" id="PF13857">
    <property type="entry name" value="Ank_5"/>
    <property type="match status" value="1"/>
</dbReference>
<gene>
    <name evidence="2" type="primary">Vigan.01G292300</name>
    <name evidence="2" type="ORF">VIGAN_01292300</name>
</gene>
<dbReference type="Gene3D" id="1.25.40.20">
    <property type="entry name" value="Ankyrin repeat-containing domain"/>
    <property type="match status" value="1"/>
</dbReference>
<dbReference type="EMBL" id="AP015034">
    <property type="protein sequence ID" value="BAT75114.1"/>
    <property type="molecule type" value="Genomic_DNA"/>
</dbReference>
<sequence length="101" mass="11637">MYRKQFSIYWTMYKLTVYPLPTQLQANKQLTKPMNPDITSNDTKHMAEADANLDHRDRNSVLATLHMAARYVRPSIAKVMLDLGVNREVADERGRTALDLT</sequence>
<reference evidence="2 3" key="1">
    <citation type="journal article" date="2015" name="Sci. Rep.">
        <title>The power of single molecule real-time sequencing technology in the de novo assembly of a eukaryotic genome.</title>
        <authorList>
            <person name="Sakai H."/>
            <person name="Naito K."/>
            <person name="Ogiso-Tanaka E."/>
            <person name="Takahashi Y."/>
            <person name="Iseki K."/>
            <person name="Muto C."/>
            <person name="Satou K."/>
            <person name="Teruya K."/>
            <person name="Shiroma A."/>
            <person name="Shimoji M."/>
            <person name="Hirano T."/>
            <person name="Itoh T."/>
            <person name="Kaga A."/>
            <person name="Tomooka N."/>
        </authorList>
    </citation>
    <scope>NUCLEOTIDE SEQUENCE [LARGE SCALE GENOMIC DNA]</scope>
    <source>
        <strain evidence="3">cv. Shumari</strain>
    </source>
</reference>
<protein>
    <submittedName>
        <fullName evidence="2">Uncharacterized protein</fullName>
    </submittedName>
</protein>
<keyword evidence="3" id="KW-1185">Reference proteome</keyword>
<evidence type="ECO:0000313" key="3">
    <source>
        <dbReference type="Proteomes" id="UP000291084"/>
    </source>
</evidence>
<proteinExistence type="predicted"/>
<dbReference type="Proteomes" id="UP000291084">
    <property type="component" value="Chromosome 1"/>
</dbReference>
<evidence type="ECO:0000313" key="2">
    <source>
        <dbReference type="EMBL" id="BAT75114.1"/>
    </source>
</evidence>
<evidence type="ECO:0000256" key="1">
    <source>
        <dbReference type="ARBA" id="ARBA00004413"/>
    </source>
</evidence>
<dbReference type="SUPFAM" id="SSF48403">
    <property type="entry name" value="Ankyrin repeat"/>
    <property type="match status" value="1"/>
</dbReference>